<sequence>MKVERWLTLLAARLRDGDRTADRPSVDAEVVSGTDLVLHRLWRLQTSSRLAAQELAILFLPFVFSLSLAERFGFAIPAGSLVAVVGAWVVINVITPAVFSRSTRQPVPRRLNWERITSGRFAAWTCLYLLGVVLVLWDTLRGRPGLYAAVVGGLLAPTFVLNAAWPIADHPQATLTGPRDPLRAELRYASAVAAAASLAVGALFAVYLESGRGFGYGALFAAVPALTLSARAWRRYLAFKFDIAGELPARLGAFLDWCHAAGVMRVEGFAYQFRHQELQDWLARQEIPDPSAPR</sequence>
<organism evidence="2 3">
    <name type="scientific">Streptomyces cinerochromogenes</name>
    <dbReference type="NCBI Taxonomy" id="66422"/>
    <lineage>
        <taxon>Bacteria</taxon>
        <taxon>Bacillati</taxon>
        <taxon>Actinomycetota</taxon>
        <taxon>Actinomycetes</taxon>
        <taxon>Kitasatosporales</taxon>
        <taxon>Streptomycetaceae</taxon>
        <taxon>Streptomyces</taxon>
    </lineage>
</organism>
<evidence type="ECO:0000313" key="3">
    <source>
        <dbReference type="Proteomes" id="UP001604267"/>
    </source>
</evidence>
<keyword evidence="3" id="KW-1185">Reference proteome</keyword>
<comment type="caution">
    <text evidence="2">The sequence shown here is derived from an EMBL/GenBank/DDBJ whole genome shotgun (WGS) entry which is preliminary data.</text>
</comment>
<feature type="transmembrane region" description="Helical" evidence="1">
    <location>
        <begin position="186"/>
        <end position="208"/>
    </location>
</feature>
<feature type="transmembrane region" description="Helical" evidence="1">
    <location>
        <begin position="146"/>
        <end position="165"/>
    </location>
</feature>
<evidence type="ECO:0000313" key="2">
    <source>
        <dbReference type="EMBL" id="MFG3014005.1"/>
    </source>
</evidence>
<reference evidence="2 3" key="1">
    <citation type="submission" date="2024-10" db="EMBL/GenBank/DDBJ databases">
        <title>The Natural Products Discovery Center: Release of the First 8490 Sequenced Strains for Exploring Actinobacteria Biosynthetic Diversity.</title>
        <authorList>
            <person name="Kalkreuter E."/>
            <person name="Kautsar S.A."/>
            <person name="Yang D."/>
            <person name="Bader C.D."/>
            <person name="Teijaro C.N."/>
            <person name="Fluegel L."/>
            <person name="Davis C.M."/>
            <person name="Simpson J.R."/>
            <person name="Lauterbach L."/>
            <person name="Steele A.D."/>
            <person name="Gui C."/>
            <person name="Meng S."/>
            <person name="Li G."/>
            <person name="Viehrig K."/>
            <person name="Ye F."/>
            <person name="Su P."/>
            <person name="Kiefer A.F."/>
            <person name="Nichols A."/>
            <person name="Cepeda A.J."/>
            <person name="Yan W."/>
            <person name="Fan B."/>
            <person name="Jiang Y."/>
            <person name="Adhikari A."/>
            <person name="Zheng C.-J."/>
            <person name="Schuster L."/>
            <person name="Cowan T.M."/>
            <person name="Smanski M.J."/>
            <person name="Chevrette M.G."/>
            <person name="De Carvalho L.P.S."/>
            <person name="Shen B."/>
        </authorList>
    </citation>
    <scope>NUCLEOTIDE SEQUENCE [LARGE SCALE GENOMIC DNA]</scope>
    <source>
        <strain evidence="2 3">NPDC048320</strain>
    </source>
</reference>
<feature type="transmembrane region" description="Helical" evidence="1">
    <location>
        <begin position="121"/>
        <end position="140"/>
    </location>
</feature>
<dbReference type="RefSeq" id="WP_392820145.1">
    <property type="nucleotide sequence ID" value="NZ_JBICYV010000013.1"/>
</dbReference>
<dbReference type="EMBL" id="JBICYV010000013">
    <property type="protein sequence ID" value="MFG3014005.1"/>
    <property type="molecule type" value="Genomic_DNA"/>
</dbReference>
<keyword evidence="1" id="KW-0472">Membrane</keyword>
<keyword evidence="1" id="KW-1133">Transmembrane helix</keyword>
<gene>
    <name evidence="2" type="ORF">ACGFZB_26980</name>
</gene>
<protein>
    <submittedName>
        <fullName evidence="2">Uncharacterized protein</fullName>
    </submittedName>
</protein>
<evidence type="ECO:0000256" key="1">
    <source>
        <dbReference type="SAM" id="Phobius"/>
    </source>
</evidence>
<feature type="transmembrane region" description="Helical" evidence="1">
    <location>
        <begin position="50"/>
        <end position="68"/>
    </location>
</feature>
<proteinExistence type="predicted"/>
<name>A0ABW7BAX0_9ACTN</name>
<feature type="transmembrane region" description="Helical" evidence="1">
    <location>
        <begin position="74"/>
        <end position="100"/>
    </location>
</feature>
<feature type="transmembrane region" description="Helical" evidence="1">
    <location>
        <begin position="214"/>
        <end position="233"/>
    </location>
</feature>
<keyword evidence="1" id="KW-0812">Transmembrane</keyword>
<accession>A0ABW7BAX0</accession>
<dbReference type="Proteomes" id="UP001604267">
    <property type="component" value="Unassembled WGS sequence"/>
</dbReference>